<reference evidence="2 3" key="1">
    <citation type="submission" date="2023-02" db="EMBL/GenBank/DDBJ databases">
        <title>Genome Sequence of L. cardiaca H63T.</title>
        <authorList>
            <person name="Lopez A.E."/>
            <person name="Cianciotto N.P."/>
        </authorList>
    </citation>
    <scope>NUCLEOTIDE SEQUENCE [LARGE SCALE GENOMIC DNA]</scope>
    <source>
        <strain evidence="2 3">H63</strain>
    </source>
</reference>
<organism evidence="2 3">
    <name type="scientific">Legionella cardiaca</name>
    <dbReference type="NCBI Taxonomy" id="1071983"/>
    <lineage>
        <taxon>Bacteria</taxon>
        <taxon>Pseudomonadati</taxon>
        <taxon>Pseudomonadota</taxon>
        <taxon>Gammaproteobacteria</taxon>
        <taxon>Legionellales</taxon>
        <taxon>Legionellaceae</taxon>
        <taxon>Legionella</taxon>
    </lineage>
</organism>
<evidence type="ECO:0000256" key="1">
    <source>
        <dbReference type="SAM" id="Phobius"/>
    </source>
</evidence>
<proteinExistence type="predicted"/>
<keyword evidence="1" id="KW-1133">Transmembrane helix</keyword>
<protein>
    <recommendedName>
        <fullName evidence="4">Transmembrane protein</fullName>
    </recommendedName>
</protein>
<dbReference type="Proteomes" id="UP001222087">
    <property type="component" value="Chromosome"/>
</dbReference>
<keyword evidence="1" id="KW-0472">Membrane</keyword>
<keyword evidence="1" id="KW-0812">Transmembrane</keyword>
<evidence type="ECO:0008006" key="4">
    <source>
        <dbReference type="Google" id="ProtNLM"/>
    </source>
</evidence>
<accession>A0ABY8ANK1</accession>
<evidence type="ECO:0000313" key="3">
    <source>
        <dbReference type="Proteomes" id="UP001222087"/>
    </source>
</evidence>
<sequence length="137" mass="16045">MNINWSYILNSNFFSITIPAVVTILGWLFVSWQRNKEAIKERQREINISYLINAHRVLSNWVHNENLTQDEKDQIEGVIADIQLLGSNRVINTLNNFLDSYNKGGDPTRLLDTLVSDLRSELNMEQITSKRKFFRFN</sequence>
<dbReference type="EMBL" id="CP119078">
    <property type="protein sequence ID" value="WED42225.1"/>
    <property type="molecule type" value="Genomic_DNA"/>
</dbReference>
<evidence type="ECO:0000313" key="2">
    <source>
        <dbReference type="EMBL" id="WED42225.1"/>
    </source>
</evidence>
<feature type="transmembrane region" description="Helical" evidence="1">
    <location>
        <begin position="12"/>
        <end position="32"/>
    </location>
</feature>
<keyword evidence="3" id="KW-1185">Reference proteome</keyword>
<gene>
    <name evidence="2" type="ORF">PXX05_09820</name>
</gene>
<dbReference type="RefSeq" id="WP_275088050.1">
    <property type="nucleotide sequence ID" value="NZ_CP119078.1"/>
</dbReference>
<name>A0ABY8ANK1_9GAMM</name>